<organism evidence="2 3">
    <name type="scientific">Coniophora puteana (strain RWD-64-598)</name>
    <name type="common">Brown rot fungus</name>
    <dbReference type="NCBI Taxonomy" id="741705"/>
    <lineage>
        <taxon>Eukaryota</taxon>
        <taxon>Fungi</taxon>
        <taxon>Dikarya</taxon>
        <taxon>Basidiomycota</taxon>
        <taxon>Agaricomycotina</taxon>
        <taxon>Agaricomycetes</taxon>
        <taxon>Agaricomycetidae</taxon>
        <taxon>Boletales</taxon>
        <taxon>Coniophorineae</taxon>
        <taxon>Coniophoraceae</taxon>
        <taxon>Coniophora</taxon>
    </lineage>
</organism>
<feature type="region of interest" description="Disordered" evidence="1">
    <location>
        <begin position="1"/>
        <end position="43"/>
    </location>
</feature>
<dbReference type="GeneID" id="19202439"/>
<evidence type="ECO:0000313" key="3">
    <source>
        <dbReference type="Proteomes" id="UP000053558"/>
    </source>
</evidence>
<name>A0A5M3N4W8_CONPW</name>
<gene>
    <name evidence="2" type="ORF">CONPUDRAFT_148092</name>
</gene>
<proteinExistence type="predicted"/>
<reference evidence="3" key="1">
    <citation type="journal article" date="2012" name="Science">
        <title>The Paleozoic origin of enzymatic lignin decomposition reconstructed from 31 fungal genomes.</title>
        <authorList>
            <person name="Floudas D."/>
            <person name="Binder M."/>
            <person name="Riley R."/>
            <person name="Barry K."/>
            <person name="Blanchette R.A."/>
            <person name="Henrissat B."/>
            <person name="Martinez A.T."/>
            <person name="Otillar R."/>
            <person name="Spatafora J.W."/>
            <person name="Yadav J.S."/>
            <person name="Aerts A."/>
            <person name="Benoit I."/>
            <person name="Boyd A."/>
            <person name="Carlson A."/>
            <person name="Copeland A."/>
            <person name="Coutinho P.M."/>
            <person name="de Vries R.P."/>
            <person name="Ferreira P."/>
            <person name="Findley K."/>
            <person name="Foster B."/>
            <person name="Gaskell J."/>
            <person name="Glotzer D."/>
            <person name="Gorecki P."/>
            <person name="Heitman J."/>
            <person name="Hesse C."/>
            <person name="Hori C."/>
            <person name="Igarashi K."/>
            <person name="Jurgens J.A."/>
            <person name="Kallen N."/>
            <person name="Kersten P."/>
            <person name="Kohler A."/>
            <person name="Kuees U."/>
            <person name="Kumar T.K.A."/>
            <person name="Kuo A."/>
            <person name="LaButti K."/>
            <person name="Larrondo L.F."/>
            <person name="Lindquist E."/>
            <person name="Ling A."/>
            <person name="Lombard V."/>
            <person name="Lucas S."/>
            <person name="Lundell T."/>
            <person name="Martin R."/>
            <person name="McLaughlin D.J."/>
            <person name="Morgenstern I."/>
            <person name="Morin E."/>
            <person name="Murat C."/>
            <person name="Nagy L.G."/>
            <person name="Nolan M."/>
            <person name="Ohm R.A."/>
            <person name="Patyshakuliyeva A."/>
            <person name="Rokas A."/>
            <person name="Ruiz-Duenas F.J."/>
            <person name="Sabat G."/>
            <person name="Salamov A."/>
            <person name="Samejima M."/>
            <person name="Schmutz J."/>
            <person name="Slot J.C."/>
            <person name="St John F."/>
            <person name="Stenlid J."/>
            <person name="Sun H."/>
            <person name="Sun S."/>
            <person name="Syed K."/>
            <person name="Tsang A."/>
            <person name="Wiebenga A."/>
            <person name="Young D."/>
            <person name="Pisabarro A."/>
            <person name="Eastwood D.C."/>
            <person name="Martin F."/>
            <person name="Cullen D."/>
            <person name="Grigoriev I.V."/>
            <person name="Hibbett D.S."/>
        </authorList>
    </citation>
    <scope>NUCLEOTIDE SEQUENCE [LARGE SCALE GENOMIC DNA]</scope>
    <source>
        <strain evidence="3">RWD-64-598 SS2</strain>
    </source>
</reference>
<feature type="compositionally biased region" description="Low complexity" evidence="1">
    <location>
        <begin position="29"/>
        <end position="43"/>
    </location>
</feature>
<comment type="caution">
    <text evidence="2">The sequence shown here is derived from an EMBL/GenBank/DDBJ whole genome shotgun (WGS) entry which is preliminary data.</text>
</comment>
<accession>A0A5M3N4W8</accession>
<keyword evidence="3" id="KW-1185">Reference proteome</keyword>
<sequence>MRTSQCVHHKASPSHYGSTPALALRPTLSNSSHGSSSGYAYHHQQQQHSAAAYSVGTFPVTNSQREREKLWKKGWLLHMGEGVFELVEEPVAYEYQPMARPGKTCSSRNAATGSWDGGYAPDSVSERCGPSKKSSQFFATASALPAERDWGVCGAFLFGVDGPASAQLASASGCEMDR</sequence>
<dbReference type="RefSeq" id="XP_007762941.1">
    <property type="nucleotide sequence ID" value="XM_007764751.1"/>
</dbReference>
<dbReference type="KEGG" id="cput:CONPUDRAFT_148092"/>
<protein>
    <submittedName>
        <fullName evidence="2">Uncharacterized protein</fullName>
    </submittedName>
</protein>
<dbReference type="AlphaFoldDB" id="A0A5M3N4W8"/>
<dbReference type="Proteomes" id="UP000053558">
    <property type="component" value="Unassembled WGS sequence"/>
</dbReference>
<dbReference type="EMBL" id="JH711573">
    <property type="protein sequence ID" value="EIW85961.1"/>
    <property type="molecule type" value="Genomic_DNA"/>
</dbReference>
<evidence type="ECO:0000256" key="1">
    <source>
        <dbReference type="SAM" id="MobiDB-lite"/>
    </source>
</evidence>
<evidence type="ECO:0000313" key="2">
    <source>
        <dbReference type="EMBL" id="EIW85961.1"/>
    </source>
</evidence>